<dbReference type="InterPro" id="IPR008969">
    <property type="entry name" value="CarboxyPept-like_regulatory"/>
</dbReference>
<accession>A0A318EUM6</accession>
<sequence>MDRIRNENYIDYVLIRGYVRYRDSTPVKNAVVILERISSDCNKEQQKKRLCYVTHTITDKDGEFNFFVSDRTSYYKIKVFDNHHY</sequence>
<reference evidence="1 2" key="1">
    <citation type="submission" date="2018-05" db="EMBL/GenBank/DDBJ databases">
        <title>Genomic Encyclopedia of Type Strains, Phase IV (KMG-IV): sequencing the most valuable type-strain genomes for metagenomic binning, comparative biology and taxonomic classification.</title>
        <authorList>
            <person name="Goeker M."/>
        </authorList>
    </citation>
    <scope>NUCLEOTIDE SEQUENCE [LARGE SCALE GENOMIC DNA]</scope>
    <source>
        <strain evidence="1 2">DSM 28816</strain>
    </source>
</reference>
<comment type="caution">
    <text evidence="1">The sequence shown here is derived from an EMBL/GenBank/DDBJ whole genome shotgun (WGS) entry which is preliminary data.</text>
</comment>
<gene>
    <name evidence="1" type="ORF">C8E03_10257</name>
</gene>
<dbReference type="AlphaFoldDB" id="A0A318EUM6"/>
<name>A0A318EUM6_9FIRM</name>
<dbReference type="EMBL" id="QICS01000002">
    <property type="protein sequence ID" value="PXV93290.1"/>
    <property type="molecule type" value="Genomic_DNA"/>
</dbReference>
<evidence type="ECO:0000313" key="2">
    <source>
        <dbReference type="Proteomes" id="UP000247523"/>
    </source>
</evidence>
<evidence type="ECO:0008006" key="3">
    <source>
        <dbReference type="Google" id="ProtNLM"/>
    </source>
</evidence>
<evidence type="ECO:0000313" key="1">
    <source>
        <dbReference type="EMBL" id="PXV93290.1"/>
    </source>
</evidence>
<dbReference type="SUPFAM" id="SSF49464">
    <property type="entry name" value="Carboxypeptidase regulatory domain-like"/>
    <property type="match status" value="1"/>
</dbReference>
<protein>
    <recommendedName>
        <fullName evidence="3">Carboxypeptidase regulatory-like domain-containing protein</fullName>
    </recommendedName>
</protein>
<dbReference type="RefSeq" id="WP_242993403.1">
    <property type="nucleotide sequence ID" value="NZ_NOKA02000008.1"/>
</dbReference>
<organism evidence="1 2">
    <name type="scientific">Lachnotalea glycerini</name>
    <dbReference type="NCBI Taxonomy" id="1763509"/>
    <lineage>
        <taxon>Bacteria</taxon>
        <taxon>Bacillati</taxon>
        <taxon>Bacillota</taxon>
        <taxon>Clostridia</taxon>
        <taxon>Lachnospirales</taxon>
        <taxon>Lachnospiraceae</taxon>
        <taxon>Lachnotalea</taxon>
    </lineage>
</organism>
<dbReference type="Proteomes" id="UP000247523">
    <property type="component" value="Unassembled WGS sequence"/>
</dbReference>
<proteinExistence type="predicted"/>